<feature type="compositionally biased region" description="Basic and acidic residues" evidence="1">
    <location>
        <begin position="185"/>
        <end position="203"/>
    </location>
</feature>
<reference evidence="2 3" key="1">
    <citation type="submission" date="2017-09" db="EMBL/GenBank/DDBJ databases">
        <title>Large-scale bioinformatics analysis of Bacillus genomes uncovers conserved roles of natural products in bacterial physiology.</title>
        <authorList>
            <consortium name="Agbiome Team Llc"/>
            <person name="Bleich R.M."/>
            <person name="Kirk G.J."/>
            <person name="Santa Maria K.C."/>
            <person name="Allen S.E."/>
            <person name="Farag S."/>
            <person name="Shank E.A."/>
            <person name="Bowers A."/>
        </authorList>
    </citation>
    <scope>NUCLEOTIDE SEQUENCE [LARGE SCALE GENOMIC DNA]</scope>
    <source>
        <strain evidence="2 3">AFS020204</strain>
    </source>
</reference>
<sequence length="243" mass="27912">MSYIEFKPTLKKVNLKPDGKKEIVLEVTDSSLRGKLDVLSEMIDTKVFISLESMQVNFNVTVNAKTNEPVTQYEVDDNGFVKEVKASFEQLEADFDIPEEKIPTREEKEQADREIVDAFIISGLAPGLDDLPHDFAYIVKRKLEGESYLKLANELKFSNVKLIEMIDDYRARIAPMAIKWHEWKEKQPDVAEQPKAEDKPKEETETEEMVVTEEEPVQVEESESSDGFEVSDEDKPFDETLED</sequence>
<organism evidence="2 3">
    <name type="scientific">Bacillus cereus</name>
    <dbReference type="NCBI Taxonomy" id="1396"/>
    <lineage>
        <taxon>Bacteria</taxon>
        <taxon>Bacillati</taxon>
        <taxon>Bacillota</taxon>
        <taxon>Bacilli</taxon>
        <taxon>Bacillales</taxon>
        <taxon>Bacillaceae</taxon>
        <taxon>Bacillus</taxon>
        <taxon>Bacillus cereus group</taxon>
    </lineage>
</organism>
<comment type="caution">
    <text evidence="2">The sequence shown here is derived from an EMBL/GenBank/DDBJ whole genome shotgun (WGS) entry which is preliminary data.</text>
</comment>
<proteinExistence type="predicted"/>
<evidence type="ECO:0000313" key="3">
    <source>
        <dbReference type="Proteomes" id="UP000220210"/>
    </source>
</evidence>
<accession>A0A9X6ZFG9</accession>
<feature type="region of interest" description="Disordered" evidence="1">
    <location>
        <begin position="185"/>
        <end position="243"/>
    </location>
</feature>
<evidence type="ECO:0000256" key="1">
    <source>
        <dbReference type="SAM" id="MobiDB-lite"/>
    </source>
</evidence>
<gene>
    <name evidence="2" type="ORF">CN357_14430</name>
</gene>
<feature type="compositionally biased region" description="Acidic residues" evidence="1">
    <location>
        <begin position="204"/>
        <end position="232"/>
    </location>
</feature>
<dbReference type="Proteomes" id="UP000220210">
    <property type="component" value="Unassembled WGS sequence"/>
</dbReference>
<protein>
    <submittedName>
        <fullName evidence="2">2-methylcitrate dehydratase</fullName>
    </submittedName>
</protein>
<dbReference type="AlphaFoldDB" id="A0A9X6ZFG9"/>
<dbReference type="RefSeq" id="WP_000120346.1">
    <property type="nucleotide sequence ID" value="NZ_NTSO01000008.1"/>
</dbReference>
<evidence type="ECO:0000313" key="2">
    <source>
        <dbReference type="EMBL" id="PFF49048.1"/>
    </source>
</evidence>
<name>A0A9X6ZFG9_BACCE</name>
<feature type="compositionally biased region" description="Basic and acidic residues" evidence="1">
    <location>
        <begin position="233"/>
        <end position="243"/>
    </location>
</feature>
<dbReference type="EMBL" id="NTSO01000008">
    <property type="protein sequence ID" value="PFF49048.1"/>
    <property type="molecule type" value="Genomic_DNA"/>
</dbReference>